<evidence type="ECO:0000313" key="3">
    <source>
        <dbReference type="Proteomes" id="UP000002051"/>
    </source>
</evidence>
<dbReference type="EnsemblPlants" id="AES99885">
    <property type="protein sequence ID" value="AES99885"/>
    <property type="gene ID" value="MTR_5g085800"/>
</dbReference>
<keyword evidence="3" id="KW-1185">Reference proteome</keyword>
<dbReference type="Proteomes" id="UP000002051">
    <property type="component" value="Chromosome 5"/>
</dbReference>
<dbReference type="PaxDb" id="3880-AES99885"/>
<dbReference type="HOGENOM" id="CLU_1654778_0_0_1"/>
<evidence type="ECO:0000313" key="1">
    <source>
        <dbReference type="EMBL" id="AES99885.1"/>
    </source>
</evidence>
<accession>G7K7K1</accession>
<dbReference type="EMBL" id="CM001221">
    <property type="protein sequence ID" value="AES99885.1"/>
    <property type="molecule type" value="Genomic_DNA"/>
</dbReference>
<reference evidence="2" key="3">
    <citation type="submission" date="2015-04" db="UniProtKB">
        <authorList>
            <consortium name="EnsemblPlants"/>
        </authorList>
    </citation>
    <scope>IDENTIFICATION</scope>
    <source>
        <strain evidence="2">cv. Jemalong A17</strain>
    </source>
</reference>
<gene>
    <name evidence="1" type="ordered locus">MTR_5g085800</name>
</gene>
<evidence type="ECO:0000313" key="2">
    <source>
        <dbReference type="EnsemblPlants" id="AES99885"/>
    </source>
</evidence>
<organism evidence="1 3">
    <name type="scientific">Medicago truncatula</name>
    <name type="common">Barrel medic</name>
    <name type="synonym">Medicago tribuloides</name>
    <dbReference type="NCBI Taxonomy" id="3880"/>
    <lineage>
        <taxon>Eukaryota</taxon>
        <taxon>Viridiplantae</taxon>
        <taxon>Streptophyta</taxon>
        <taxon>Embryophyta</taxon>
        <taxon>Tracheophyta</taxon>
        <taxon>Spermatophyta</taxon>
        <taxon>Magnoliopsida</taxon>
        <taxon>eudicotyledons</taxon>
        <taxon>Gunneridae</taxon>
        <taxon>Pentapetalae</taxon>
        <taxon>rosids</taxon>
        <taxon>fabids</taxon>
        <taxon>Fabales</taxon>
        <taxon>Fabaceae</taxon>
        <taxon>Papilionoideae</taxon>
        <taxon>50 kb inversion clade</taxon>
        <taxon>NPAAA clade</taxon>
        <taxon>Hologalegina</taxon>
        <taxon>IRL clade</taxon>
        <taxon>Trifolieae</taxon>
        <taxon>Medicago</taxon>
    </lineage>
</organism>
<sequence>MVDIQLLLSSTVSQVLQVENVTENLRGFMDPNLRDKYPLDLTYSMDEIAKRCVDHDLNSRTNVSGGFHGYVHDSILNIVFEIHLTSLNGPYLLPKFLIIDPLISVSLHSLTPHPITMPTLCSLEIHTVTPIVEKMVETRLGSFGHVERRNVDSVVRKGRP</sequence>
<name>G7K7K1_MEDTR</name>
<reference evidence="1 3" key="2">
    <citation type="journal article" date="2014" name="BMC Genomics">
        <title>An improved genome release (version Mt4.0) for the model legume Medicago truncatula.</title>
        <authorList>
            <person name="Tang H."/>
            <person name="Krishnakumar V."/>
            <person name="Bidwell S."/>
            <person name="Rosen B."/>
            <person name="Chan A."/>
            <person name="Zhou S."/>
            <person name="Gentzbittel L."/>
            <person name="Childs K.L."/>
            <person name="Yandell M."/>
            <person name="Gundlach H."/>
            <person name="Mayer K.F."/>
            <person name="Schwartz D.C."/>
            <person name="Town C.D."/>
        </authorList>
    </citation>
    <scope>GENOME REANNOTATION</scope>
    <source>
        <strain evidence="2 3">cv. Jemalong A17</strain>
    </source>
</reference>
<reference evidence="1 3" key="1">
    <citation type="journal article" date="2011" name="Nature">
        <title>The Medicago genome provides insight into the evolution of rhizobial symbioses.</title>
        <authorList>
            <person name="Young N.D."/>
            <person name="Debelle F."/>
            <person name="Oldroyd G.E."/>
            <person name="Geurts R."/>
            <person name="Cannon S.B."/>
            <person name="Udvardi M.K."/>
            <person name="Benedito V.A."/>
            <person name="Mayer K.F."/>
            <person name="Gouzy J."/>
            <person name="Schoof H."/>
            <person name="Van de Peer Y."/>
            <person name="Proost S."/>
            <person name="Cook D.R."/>
            <person name="Meyers B.C."/>
            <person name="Spannagl M."/>
            <person name="Cheung F."/>
            <person name="De Mita S."/>
            <person name="Krishnakumar V."/>
            <person name="Gundlach H."/>
            <person name="Zhou S."/>
            <person name="Mudge J."/>
            <person name="Bharti A.K."/>
            <person name="Murray J.D."/>
            <person name="Naoumkina M.A."/>
            <person name="Rosen B."/>
            <person name="Silverstein K.A."/>
            <person name="Tang H."/>
            <person name="Rombauts S."/>
            <person name="Zhao P.X."/>
            <person name="Zhou P."/>
            <person name="Barbe V."/>
            <person name="Bardou P."/>
            <person name="Bechner M."/>
            <person name="Bellec A."/>
            <person name="Berger A."/>
            <person name="Berges H."/>
            <person name="Bidwell S."/>
            <person name="Bisseling T."/>
            <person name="Choisne N."/>
            <person name="Couloux A."/>
            <person name="Denny R."/>
            <person name="Deshpande S."/>
            <person name="Dai X."/>
            <person name="Doyle J.J."/>
            <person name="Dudez A.M."/>
            <person name="Farmer A.D."/>
            <person name="Fouteau S."/>
            <person name="Franken C."/>
            <person name="Gibelin C."/>
            <person name="Gish J."/>
            <person name="Goldstein S."/>
            <person name="Gonzalez A.J."/>
            <person name="Green P.J."/>
            <person name="Hallab A."/>
            <person name="Hartog M."/>
            <person name="Hua A."/>
            <person name="Humphray S.J."/>
            <person name="Jeong D.H."/>
            <person name="Jing Y."/>
            <person name="Jocker A."/>
            <person name="Kenton S.M."/>
            <person name="Kim D.J."/>
            <person name="Klee K."/>
            <person name="Lai H."/>
            <person name="Lang C."/>
            <person name="Lin S."/>
            <person name="Macmil S.L."/>
            <person name="Magdelenat G."/>
            <person name="Matthews L."/>
            <person name="McCorrison J."/>
            <person name="Monaghan E.L."/>
            <person name="Mun J.H."/>
            <person name="Najar F.Z."/>
            <person name="Nicholson C."/>
            <person name="Noirot C."/>
            <person name="O'Bleness M."/>
            <person name="Paule C.R."/>
            <person name="Poulain J."/>
            <person name="Prion F."/>
            <person name="Qin B."/>
            <person name="Qu C."/>
            <person name="Retzel E.F."/>
            <person name="Riddle C."/>
            <person name="Sallet E."/>
            <person name="Samain S."/>
            <person name="Samson N."/>
            <person name="Sanders I."/>
            <person name="Saurat O."/>
            <person name="Scarpelli C."/>
            <person name="Schiex T."/>
            <person name="Segurens B."/>
            <person name="Severin A.J."/>
            <person name="Sherrier D.J."/>
            <person name="Shi R."/>
            <person name="Sims S."/>
            <person name="Singer S.R."/>
            <person name="Sinharoy S."/>
            <person name="Sterck L."/>
            <person name="Viollet A."/>
            <person name="Wang B.B."/>
            <person name="Wang K."/>
            <person name="Wang M."/>
            <person name="Wang X."/>
            <person name="Warfsmann J."/>
            <person name="Weissenbach J."/>
            <person name="White D.D."/>
            <person name="White J.D."/>
            <person name="Wiley G.B."/>
            <person name="Wincker P."/>
            <person name="Xing Y."/>
            <person name="Yang L."/>
            <person name="Yao Z."/>
            <person name="Ying F."/>
            <person name="Zhai J."/>
            <person name="Zhou L."/>
            <person name="Zuber A."/>
            <person name="Denarie J."/>
            <person name="Dixon R.A."/>
            <person name="May G.D."/>
            <person name="Schwartz D.C."/>
            <person name="Rogers J."/>
            <person name="Quetier F."/>
            <person name="Town C.D."/>
            <person name="Roe B.A."/>
        </authorList>
    </citation>
    <scope>NUCLEOTIDE SEQUENCE [LARGE SCALE GENOMIC DNA]</scope>
    <source>
        <strain evidence="1">A17</strain>
        <strain evidence="2 3">cv. Jemalong A17</strain>
    </source>
</reference>
<protein>
    <submittedName>
        <fullName evidence="1 2">Uncharacterized protein</fullName>
    </submittedName>
</protein>
<proteinExistence type="predicted"/>
<dbReference type="AlphaFoldDB" id="G7K7K1"/>